<evidence type="ECO:0000313" key="7">
    <source>
        <dbReference type="EMBL" id="RZS71830.1"/>
    </source>
</evidence>
<dbReference type="EC" id="3.5.1.3" evidence="3"/>
<evidence type="ECO:0000256" key="5">
    <source>
        <dbReference type="ARBA" id="ARBA00072139"/>
    </source>
</evidence>
<dbReference type="PANTHER" id="PTHR47799:SF1">
    <property type="entry name" value="OMEGA-AMIDASE YAFV"/>
    <property type="match status" value="1"/>
</dbReference>
<gene>
    <name evidence="7" type="ORF">EV199_3743</name>
</gene>
<dbReference type="GO" id="GO:0106008">
    <property type="term" value="F:2-oxoglutaramate amidase activity"/>
    <property type="evidence" value="ECO:0007669"/>
    <property type="project" value="TreeGrafter"/>
</dbReference>
<evidence type="ECO:0000256" key="4">
    <source>
        <dbReference type="ARBA" id="ARBA00052904"/>
    </source>
</evidence>
<feature type="domain" description="CN hydrolase" evidence="6">
    <location>
        <begin position="4"/>
        <end position="242"/>
    </location>
</feature>
<dbReference type="PANTHER" id="PTHR47799">
    <property type="entry name" value="OMEGA-AMIDASE YAFV"/>
    <property type="match status" value="1"/>
</dbReference>
<dbReference type="RefSeq" id="WP_130542299.1">
    <property type="nucleotide sequence ID" value="NZ_CP042431.1"/>
</dbReference>
<sequence length="265" mass="30219">MSDLIISLIQSDLHWEDKNANLAMFGEKINGIKEKTHIVLLPEMFSTGFSMKPETLAETMHGPTVEWMKRVSASRKVILAGSLMIEEEGNYHNRLVWMLPNGQLGFYDKRHLFAYANEHEHYAPGSKRLIAAVNGWKVNLMVCYDLRFPVWARQSPDTEDGSPEYDLLVYVANWPERRNHAWKTLLQARAIENQCFVAGVNRVGNDGNEIYHSGDSMVVDPMGAIMETIVHDQGIITITLKRDTLNDVRTKLPFLQDGDEFNLLT</sequence>
<evidence type="ECO:0000256" key="1">
    <source>
        <dbReference type="ARBA" id="ARBA00010613"/>
    </source>
</evidence>
<name>A0A4Q7MXJ9_9BACT</name>
<evidence type="ECO:0000256" key="3">
    <source>
        <dbReference type="ARBA" id="ARBA00039118"/>
    </source>
</evidence>
<dbReference type="SUPFAM" id="SSF56317">
    <property type="entry name" value="Carbon-nitrogen hydrolase"/>
    <property type="match status" value="1"/>
</dbReference>
<comment type="similarity">
    <text evidence="1">Belongs to the carbon-nitrogen hydrolase superfamily. NIT1/NIT2 family.</text>
</comment>
<dbReference type="FunFam" id="3.60.110.10:FF:000004">
    <property type="entry name" value="Carbon-nitrogen hydrolase"/>
    <property type="match status" value="1"/>
</dbReference>
<dbReference type="Gene3D" id="3.60.110.10">
    <property type="entry name" value="Carbon-nitrogen hydrolase"/>
    <property type="match status" value="1"/>
</dbReference>
<dbReference type="InterPro" id="IPR003010">
    <property type="entry name" value="C-N_Hydrolase"/>
</dbReference>
<evidence type="ECO:0000259" key="6">
    <source>
        <dbReference type="PROSITE" id="PS50263"/>
    </source>
</evidence>
<evidence type="ECO:0000313" key="8">
    <source>
        <dbReference type="Proteomes" id="UP000293874"/>
    </source>
</evidence>
<dbReference type="GO" id="GO:0050152">
    <property type="term" value="F:omega-amidase activity"/>
    <property type="evidence" value="ECO:0007669"/>
    <property type="project" value="UniProtKB-EC"/>
</dbReference>
<evidence type="ECO:0000256" key="2">
    <source>
        <dbReference type="ARBA" id="ARBA00022801"/>
    </source>
</evidence>
<dbReference type="AlphaFoldDB" id="A0A4Q7MXJ9"/>
<dbReference type="PROSITE" id="PS50263">
    <property type="entry name" value="CN_HYDROLASE"/>
    <property type="match status" value="1"/>
</dbReference>
<keyword evidence="2 7" id="KW-0378">Hydrolase</keyword>
<dbReference type="InterPro" id="IPR052737">
    <property type="entry name" value="Omega-amidase_YafV"/>
</dbReference>
<dbReference type="CDD" id="cd07575">
    <property type="entry name" value="Xc-1258_like"/>
    <property type="match status" value="1"/>
</dbReference>
<proteinExistence type="inferred from homology"/>
<dbReference type="InterPro" id="IPR036526">
    <property type="entry name" value="C-N_Hydrolase_sf"/>
</dbReference>
<dbReference type="Pfam" id="PF00795">
    <property type="entry name" value="CN_hydrolase"/>
    <property type="match status" value="1"/>
</dbReference>
<organism evidence="7 8">
    <name type="scientific">Pseudobacter ginsenosidimutans</name>
    <dbReference type="NCBI Taxonomy" id="661488"/>
    <lineage>
        <taxon>Bacteria</taxon>
        <taxon>Pseudomonadati</taxon>
        <taxon>Bacteroidota</taxon>
        <taxon>Chitinophagia</taxon>
        <taxon>Chitinophagales</taxon>
        <taxon>Chitinophagaceae</taxon>
        <taxon>Pseudobacter</taxon>
    </lineage>
</organism>
<comment type="caution">
    <text evidence="7">The sequence shown here is derived from an EMBL/GenBank/DDBJ whole genome shotgun (WGS) entry which is preliminary data.</text>
</comment>
<protein>
    <recommendedName>
        <fullName evidence="5">Omega-amidase YafV</fullName>
        <ecNumber evidence="3">3.5.1.3</ecNumber>
    </recommendedName>
</protein>
<dbReference type="OrthoDB" id="9811121at2"/>
<accession>A0A4Q7MXJ9</accession>
<dbReference type="NCBIfam" id="NF007757">
    <property type="entry name" value="PRK10438.1"/>
    <property type="match status" value="1"/>
</dbReference>
<keyword evidence="8" id="KW-1185">Reference proteome</keyword>
<reference evidence="7 8" key="1">
    <citation type="submission" date="2019-02" db="EMBL/GenBank/DDBJ databases">
        <title>Genomic Encyclopedia of Type Strains, Phase IV (KMG-IV): sequencing the most valuable type-strain genomes for metagenomic binning, comparative biology and taxonomic classification.</title>
        <authorList>
            <person name="Goeker M."/>
        </authorList>
    </citation>
    <scope>NUCLEOTIDE SEQUENCE [LARGE SCALE GENOMIC DNA]</scope>
    <source>
        <strain evidence="7 8">DSM 18116</strain>
    </source>
</reference>
<dbReference type="Proteomes" id="UP000293874">
    <property type="component" value="Unassembled WGS sequence"/>
</dbReference>
<dbReference type="EMBL" id="SGXA01000002">
    <property type="protein sequence ID" value="RZS71830.1"/>
    <property type="molecule type" value="Genomic_DNA"/>
</dbReference>
<comment type="catalytic activity">
    <reaction evidence="4">
        <text>a monoamide of a dicarboxylate + H2O = a dicarboxylate + NH4(+)</text>
        <dbReference type="Rhea" id="RHEA:11716"/>
        <dbReference type="ChEBI" id="CHEBI:15377"/>
        <dbReference type="ChEBI" id="CHEBI:28938"/>
        <dbReference type="ChEBI" id="CHEBI:28965"/>
        <dbReference type="ChEBI" id="CHEBI:77450"/>
        <dbReference type="EC" id="3.5.1.3"/>
    </reaction>
</comment>